<keyword evidence="2" id="KW-0560">Oxidoreductase</keyword>
<dbReference type="AlphaFoldDB" id="A0A4R3M0P3"/>
<accession>A0A4R3M0P3</accession>
<evidence type="ECO:0000313" key="3">
    <source>
        <dbReference type="Proteomes" id="UP000294664"/>
    </source>
</evidence>
<dbReference type="PROSITE" id="PS51819">
    <property type="entry name" value="VOC"/>
    <property type="match status" value="2"/>
</dbReference>
<evidence type="ECO:0000313" key="2">
    <source>
        <dbReference type="EMBL" id="TCT06156.1"/>
    </source>
</evidence>
<name>A0A4R3M0P3_9HYPH</name>
<dbReference type="OrthoDB" id="9803142at2"/>
<feature type="domain" description="VOC" evidence="1">
    <location>
        <begin position="7"/>
        <end position="121"/>
    </location>
</feature>
<dbReference type="Gene3D" id="3.10.180.10">
    <property type="entry name" value="2,3-Dihydroxybiphenyl 1,2-Dioxygenase, domain 1"/>
    <property type="match status" value="2"/>
</dbReference>
<dbReference type="Proteomes" id="UP000294664">
    <property type="component" value="Unassembled WGS sequence"/>
</dbReference>
<comment type="caution">
    <text evidence="2">The sequence shown here is derived from an EMBL/GenBank/DDBJ whole genome shotgun (WGS) entry which is preliminary data.</text>
</comment>
<organism evidence="2 3">
    <name type="scientific">Aquabacter spiritensis</name>
    <dbReference type="NCBI Taxonomy" id="933073"/>
    <lineage>
        <taxon>Bacteria</taxon>
        <taxon>Pseudomonadati</taxon>
        <taxon>Pseudomonadota</taxon>
        <taxon>Alphaproteobacteria</taxon>
        <taxon>Hyphomicrobiales</taxon>
        <taxon>Xanthobacteraceae</taxon>
        <taxon>Aquabacter</taxon>
    </lineage>
</organism>
<dbReference type="EMBL" id="SMAI01000003">
    <property type="protein sequence ID" value="TCT06156.1"/>
    <property type="molecule type" value="Genomic_DNA"/>
</dbReference>
<dbReference type="RefSeq" id="WP_132030670.1">
    <property type="nucleotide sequence ID" value="NZ_SMAI01000003.1"/>
</dbReference>
<keyword evidence="2" id="KW-0223">Dioxygenase</keyword>
<dbReference type="GO" id="GO:0051213">
    <property type="term" value="F:dioxygenase activity"/>
    <property type="evidence" value="ECO:0007669"/>
    <property type="project" value="UniProtKB-KW"/>
</dbReference>
<feature type="domain" description="VOC" evidence="1">
    <location>
        <begin position="137"/>
        <end position="249"/>
    </location>
</feature>
<evidence type="ECO:0000259" key="1">
    <source>
        <dbReference type="PROSITE" id="PS51819"/>
    </source>
</evidence>
<dbReference type="InterPro" id="IPR004360">
    <property type="entry name" value="Glyas_Fos-R_dOase_dom"/>
</dbReference>
<keyword evidence="3" id="KW-1185">Reference proteome</keyword>
<dbReference type="InterPro" id="IPR037523">
    <property type="entry name" value="VOC_core"/>
</dbReference>
<dbReference type="SUPFAM" id="SSF54593">
    <property type="entry name" value="Glyoxalase/Bleomycin resistance protein/Dihydroxybiphenyl dioxygenase"/>
    <property type="match status" value="1"/>
</dbReference>
<gene>
    <name evidence="2" type="ORF">EDC64_103260</name>
</gene>
<sequence length="302" mass="33412">MGNIVRSVQAVDIAVTDLPAARRFFEDAWHLEMVAEAGGVVHLRASGPHFSVLSLRQADRSGLIRIRLEAQNPAAVDQTYARALAAGHAVDGPPRALGGPGGGYGFGLVDPEGRNFSLVHGMAQHDDRGPVADRPTKLAHVNLNARDNDTAFGFLREMLGFELSDQTRMFRFLRCGPDHHSLVLGFSDNAHLNHIAFEMPDTESLMRGIGRLRDHGHAVEWGPGRHGPGHNVFAYFCGPEELPLEYTSEVAQIDDTYEIRRPEEWRWPPGRLDHWGLTPGPSERVKRAQSFFPFIAGGHRLD</sequence>
<proteinExistence type="predicted"/>
<reference evidence="2 3" key="1">
    <citation type="submission" date="2019-03" db="EMBL/GenBank/DDBJ databases">
        <title>Genomic Encyclopedia of Type Strains, Phase IV (KMG-IV): sequencing the most valuable type-strain genomes for metagenomic binning, comparative biology and taxonomic classification.</title>
        <authorList>
            <person name="Goeker M."/>
        </authorList>
    </citation>
    <scope>NUCLEOTIDE SEQUENCE [LARGE SCALE GENOMIC DNA]</scope>
    <source>
        <strain evidence="2 3">DSM 9035</strain>
    </source>
</reference>
<dbReference type="Pfam" id="PF00903">
    <property type="entry name" value="Glyoxalase"/>
    <property type="match status" value="2"/>
</dbReference>
<dbReference type="InterPro" id="IPR029068">
    <property type="entry name" value="Glyas_Bleomycin-R_OHBP_Dase"/>
</dbReference>
<protein>
    <submittedName>
        <fullName evidence="2">Catechol 2,3-dioxygenase</fullName>
    </submittedName>
</protein>